<name>A0ABV6DMG2_9BACL</name>
<feature type="transmembrane region" description="Helical" evidence="1">
    <location>
        <begin position="12"/>
        <end position="42"/>
    </location>
</feature>
<dbReference type="InterPro" id="IPR011055">
    <property type="entry name" value="Dup_hybrid_motif"/>
</dbReference>
<dbReference type="Pfam" id="PF01551">
    <property type="entry name" value="Peptidase_M23"/>
    <property type="match status" value="1"/>
</dbReference>
<sequence>MSAKQSVLLKAAIWIISSIGVGGVLLMLGFGLVFLLIMGMFVSQSGASIGVPPMPEQREINIPLTMLPIYLQAEQGQVPWSRLAAIHQVTTDFGERKPSSGNRVGFVGFPAELWHTYQKDGDGDGDTEAENPYDAIFSLAHYLGSSVGEPRQKLERFLPQPSDVDRVLGLERNFHTLLFIENGWLWPFPGSPVVSSPYGLRIDPLTGKETFHKGIDIPAAKGTPVLAVQGGTVTAVSSDPDGYGHFIRIDHGGGMQSVYAHLSQIVVEEDQRVSQGEWIGLVGSSGRSTGPHLHLEIREYGSTTDPYLKWKTDEECDGVAEIHLEQGADGFMIYLVLSATEPRPVGFRWGFHDAAALALDLAIKRNIPANNVFYKGRKLSDYM</sequence>
<reference evidence="3 4" key="1">
    <citation type="submission" date="2024-09" db="EMBL/GenBank/DDBJ databases">
        <authorList>
            <person name="Sun Q."/>
            <person name="Mori K."/>
        </authorList>
    </citation>
    <scope>NUCLEOTIDE SEQUENCE [LARGE SCALE GENOMIC DNA]</scope>
    <source>
        <strain evidence="3 4">CCM 7759</strain>
    </source>
</reference>
<dbReference type="CDD" id="cd12797">
    <property type="entry name" value="M23_peptidase"/>
    <property type="match status" value="1"/>
</dbReference>
<proteinExistence type="predicted"/>
<evidence type="ECO:0000259" key="2">
    <source>
        <dbReference type="Pfam" id="PF01551"/>
    </source>
</evidence>
<accession>A0ABV6DMG2</accession>
<dbReference type="InterPro" id="IPR050570">
    <property type="entry name" value="Cell_wall_metabolism_enzyme"/>
</dbReference>
<dbReference type="SUPFAM" id="SSF53955">
    <property type="entry name" value="Lysozyme-like"/>
    <property type="match status" value="1"/>
</dbReference>
<keyword evidence="1" id="KW-0812">Transmembrane</keyword>
<protein>
    <submittedName>
        <fullName evidence="3">M23 family metallopeptidase</fullName>
    </submittedName>
</protein>
<dbReference type="PANTHER" id="PTHR21666">
    <property type="entry name" value="PEPTIDASE-RELATED"/>
    <property type="match status" value="1"/>
</dbReference>
<comment type="caution">
    <text evidence="3">The sequence shown here is derived from an EMBL/GenBank/DDBJ whole genome shotgun (WGS) entry which is preliminary data.</text>
</comment>
<dbReference type="Proteomes" id="UP001589776">
    <property type="component" value="Unassembled WGS sequence"/>
</dbReference>
<feature type="domain" description="M23ase beta-sheet core" evidence="2">
    <location>
        <begin position="211"/>
        <end position="306"/>
    </location>
</feature>
<gene>
    <name evidence="3" type="ORF">ACFFK0_15480</name>
</gene>
<dbReference type="SUPFAM" id="SSF51261">
    <property type="entry name" value="Duplicated hybrid motif"/>
    <property type="match status" value="1"/>
</dbReference>
<dbReference type="EMBL" id="JBHLWN010000063">
    <property type="protein sequence ID" value="MFC0213831.1"/>
    <property type="molecule type" value="Genomic_DNA"/>
</dbReference>
<dbReference type="InterPro" id="IPR023346">
    <property type="entry name" value="Lysozyme-like_dom_sf"/>
</dbReference>
<evidence type="ECO:0000256" key="1">
    <source>
        <dbReference type="SAM" id="Phobius"/>
    </source>
</evidence>
<dbReference type="Gene3D" id="2.70.70.10">
    <property type="entry name" value="Glucose Permease (Domain IIA)"/>
    <property type="match status" value="1"/>
</dbReference>
<dbReference type="PANTHER" id="PTHR21666:SF270">
    <property type="entry name" value="MUREIN HYDROLASE ACTIVATOR ENVC"/>
    <property type="match status" value="1"/>
</dbReference>
<evidence type="ECO:0000313" key="3">
    <source>
        <dbReference type="EMBL" id="MFC0213831.1"/>
    </source>
</evidence>
<dbReference type="RefSeq" id="WP_377471165.1">
    <property type="nucleotide sequence ID" value="NZ_JBHLWN010000063.1"/>
</dbReference>
<organism evidence="3 4">
    <name type="scientific">Paenibacillus chartarius</name>
    <dbReference type="NCBI Taxonomy" id="747481"/>
    <lineage>
        <taxon>Bacteria</taxon>
        <taxon>Bacillati</taxon>
        <taxon>Bacillota</taxon>
        <taxon>Bacilli</taxon>
        <taxon>Bacillales</taxon>
        <taxon>Paenibacillaceae</taxon>
        <taxon>Paenibacillus</taxon>
    </lineage>
</organism>
<keyword evidence="4" id="KW-1185">Reference proteome</keyword>
<evidence type="ECO:0000313" key="4">
    <source>
        <dbReference type="Proteomes" id="UP001589776"/>
    </source>
</evidence>
<keyword evidence="1" id="KW-0472">Membrane</keyword>
<dbReference type="InterPro" id="IPR016047">
    <property type="entry name" value="M23ase_b-sheet_dom"/>
</dbReference>
<keyword evidence="1" id="KW-1133">Transmembrane helix</keyword>